<protein>
    <submittedName>
        <fullName evidence="1">Uncharacterized protein</fullName>
    </submittedName>
</protein>
<dbReference type="OrthoDB" id="2012566at2759"/>
<dbReference type="AlphaFoldDB" id="A0A5N7C0H9"/>
<sequence length="262" mass="29763">MSLILVGLNPGETVYIDTKIENVLTARSLGAHGVIMTPERRLIRVLKNIFGDPVRRGEGFLQANARRMHTMSDDGVAIGDFYAQLMILEATGNRELADIEGPQKKRRPRIDPVICANILTLFYAYNRGHELPRTREWLYNVLRYRAYLDGTLYYATAESFLYHMCRLVRTSKDPTPEWLLRKRVEERIKAPGDALALAMRLAQDLAPLLLLQCEDGGWGASRMYRFPQLDVWEGNRGVTTALAVKALKSIRQTEKQDGEGLN</sequence>
<name>A0A5N7C0H9_PETAA</name>
<organism evidence="1">
    <name type="scientific">Petromyces alliaceus</name>
    <name type="common">Aspergillus alliaceus</name>
    <dbReference type="NCBI Taxonomy" id="209559"/>
    <lineage>
        <taxon>Eukaryota</taxon>
        <taxon>Fungi</taxon>
        <taxon>Dikarya</taxon>
        <taxon>Ascomycota</taxon>
        <taxon>Pezizomycotina</taxon>
        <taxon>Eurotiomycetes</taxon>
        <taxon>Eurotiomycetidae</taxon>
        <taxon>Eurotiales</taxon>
        <taxon>Aspergillaceae</taxon>
        <taxon>Aspergillus</taxon>
        <taxon>Aspergillus subgen. Circumdati</taxon>
    </lineage>
</organism>
<evidence type="ECO:0000313" key="1">
    <source>
        <dbReference type="EMBL" id="KAE8387591.1"/>
    </source>
</evidence>
<gene>
    <name evidence="1" type="ORF">BDV23DRAFT_174511</name>
</gene>
<proteinExistence type="predicted"/>
<reference evidence="1" key="1">
    <citation type="submission" date="2019-04" db="EMBL/GenBank/DDBJ databases">
        <title>Friends and foes A comparative genomics studyof 23 Aspergillus species from section Flavi.</title>
        <authorList>
            <consortium name="DOE Joint Genome Institute"/>
            <person name="Kjaerbolling I."/>
            <person name="Vesth T."/>
            <person name="Frisvad J.C."/>
            <person name="Nybo J.L."/>
            <person name="Theobald S."/>
            <person name="Kildgaard S."/>
            <person name="Isbrandt T."/>
            <person name="Kuo A."/>
            <person name="Sato A."/>
            <person name="Lyhne E.K."/>
            <person name="Kogle M.E."/>
            <person name="Wiebenga A."/>
            <person name="Kun R.S."/>
            <person name="Lubbers R.J."/>
            <person name="Makela M.R."/>
            <person name="Barry K."/>
            <person name="Chovatia M."/>
            <person name="Clum A."/>
            <person name="Daum C."/>
            <person name="Haridas S."/>
            <person name="He G."/>
            <person name="LaButti K."/>
            <person name="Lipzen A."/>
            <person name="Mondo S."/>
            <person name="Riley R."/>
            <person name="Salamov A."/>
            <person name="Simmons B.A."/>
            <person name="Magnuson J.K."/>
            <person name="Henrissat B."/>
            <person name="Mortensen U.H."/>
            <person name="Larsen T.O."/>
            <person name="Devries R.P."/>
            <person name="Grigoriev I.V."/>
            <person name="Machida M."/>
            <person name="Baker S.E."/>
            <person name="Andersen M.R."/>
        </authorList>
    </citation>
    <scope>NUCLEOTIDE SEQUENCE [LARGE SCALE GENOMIC DNA]</scope>
    <source>
        <strain evidence="1">IBT 14317</strain>
    </source>
</reference>
<dbReference type="Proteomes" id="UP000326877">
    <property type="component" value="Unassembled WGS sequence"/>
</dbReference>
<dbReference type="EMBL" id="ML735290">
    <property type="protein sequence ID" value="KAE8387591.1"/>
    <property type="molecule type" value="Genomic_DNA"/>
</dbReference>
<accession>A0A5N7C0H9</accession>